<keyword evidence="1" id="KW-0472">Membrane</keyword>
<feature type="transmembrane region" description="Helical" evidence="1">
    <location>
        <begin position="90"/>
        <end position="110"/>
    </location>
</feature>
<gene>
    <name evidence="3" type="ORF">E1298_14910</name>
</gene>
<dbReference type="InterPro" id="IPR025403">
    <property type="entry name" value="TgpA-like_C"/>
</dbReference>
<sequence>MSAQSGTGEAAARAGDMLRGNGRIDLRRLTAVGVLLVLAGLAFALRRDHGVPGVPADRSDGAVGGALVLVVACWVAAYLVLARTVRSRRAALAFSTSAFGAVAVVVMISARPSTSPSVECEEGLAPGCGEVSKPTPSVSVSPVTESPRPHLSGTVPLGALLVGTALAAVIVGVVIAVLGHRGRRRGREAEPVGEESRSAALRTAVEAAGYALRGGGAPREAVIACYAAMEQALAQAGAGPRPSDSPAEVLTRAAAGGLIRGEDAETLTALFRRARFSRHTVTEHDVRRAREALAAVRDDLGGVLGEVP</sequence>
<accession>A0A4R5BPA2</accession>
<feature type="transmembrane region" description="Helical" evidence="1">
    <location>
        <begin position="26"/>
        <end position="45"/>
    </location>
</feature>
<feature type="transmembrane region" description="Helical" evidence="1">
    <location>
        <begin position="61"/>
        <end position="81"/>
    </location>
</feature>
<feature type="transmembrane region" description="Helical" evidence="1">
    <location>
        <begin position="157"/>
        <end position="178"/>
    </location>
</feature>
<dbReference type="Pfam" id="PF13559">
    <property type="entry name" value="DUF4129"/>
    <property type="match status" value="1"/>
</dbReference>
<evidence type="ECO:0000313" key="3">
    <source>
        <dbReference type="EMBL" id="TDD88718.1"/>
    </source>
</evidence>
<organism evidence="3 4">
    <name type="scientific">Actinomadura rubrisoli</name>
    <dbReference type="NCBI Taxonomy" id="2530368"/>
    <lineage>
        <taxon>Bacteria</taxon>
        <taxon>Bacillati</taxon>
        <taxon>Actinomycetota</taxon>
        <taxon>Actinomycetes</taxon>
        <taxon>Streptosporangiales</taxon>
        <taxon>Thermomonosporaceae</taxon>
        <taxon>Actinomadura</taxon>
    </lineage>
</organism>
<proteinExistence type="predicted"/>
<dbReference type="AlphaFoldDB" id="A0A4R5BPA2"/>
<protein>
    <submittedName>
        <fullName evidence="3">DUF4129 domain-containing protein</fullName>
    </submittedName>
</protein>
<keyword evidence="4" id="KW-1185">Reference proteome</keyword>
<evidence type="ECO:0000259" key="2">
    <source>
        <dbReference type="Pfam" id="PF13559"/>
    </source>
</evidence>
<keyword evidence="1" id="KW-1133">Transmembrane helix</keyword>
<name>A0A4R5BPA2_9ACTN</name>
<keyword evidence="1" id="KW-0812">Transmembrane</keyword>
<evidence type="ECO:0000256" key="1">
    <source>
        <dbReference type="SAM" id="Phobius"/>
    </source>
</evidence>
<comment type="caution">
    <text evidence="3">The sequence shown here is derived from an EMBL/GenBank/DDBJ whole genome shotgun (WGS) entry which is preliminary data.</text>
</comment>
<reference evidence="3 4" key="1">
    <citation type="submission" date="2019-03" db="EMBL/GenBank/DDBJ databases">
        <title>Draft genome sequences of novel Actinobacteria.</title>
        <authorList>
            <person name="Sahin N."/>
            <person name="Ay H."/>
            <person name="Saygin H."/>
        </authorList>
    </citation>
    <scope>NUCLEOTIDE SEQUENCE [LARGE SCALE GENOMIC DNA]</scope>
    <source>
        <strain evidence="3 4">H3C3</strain>
    </source>
</reference>
<feature type="domain" description="Protein-glutamine gamma-glutamyltransferase-like C-terminal" evidence="2">
    <location>
        <begin position="225"/>
        <end position="293"/>
    </location>
</feature>
<dbReference type="EMBL" id="SMKU01000063">
    <property type="protein sequence ID" value="TDD88718.1"/>
    <property type="molecule type" value="Genomic_DNA"/>
</dbReference>
<evidence type="ECO:0000313" key="4">
    <source>
        <dbReference type="Proteomes" id="UP000294513"/>
    </source>
</evidence>
<dbReference type="Proteomes" id="UP000294513">
    <property type="component" value="Unassembled WGS sequence"/>
</dbReference>
<dbReference type="OrthoDB" id="4571933at2"/>